<comment type="function">
    <text evidence="8">Also involved in hydrogenase metallocenter assembly, probably by participating in the nickel insertion step. This function in hydrogenase biosynthesis requires chaperone activity and the presence of the metal-binding domain, but not PPIase activity.</text>
</comment>
<proteinExistence type="inferred from homology"/>
<dbReference type="InterPro" id="IPR003731">
    <property type="entry name" value="Di-Nase_FeMo-co_biosynth"/>
</dbReference>
<dbReference type="AlphaFoldDB" id="A0A1I0EW40"/>
<dbReference type="InterPro" id="IPR036105">
    <property type="entry name" value="DiNase_FeMo-co_biosyn_sf"/>
</dbReference>
<dbReference type="CDD" id="cd00851">
    <property type="entry name" value="MTH1175"/>
    <property type="match status" value="1"/>
</dbReference>
<reference evidence="11 12" key="1">
    <citation type="submission" date="2016-10" db="EMBL/GenBank/DDBJ databases">
        <authorList>
            <person name="de Groot N.N."/>
        </authorList>
    </citation>
    <scope>NUCLEOTIDE SEQUENCE [LARGE SCALE GENOMIC DNA]</scope>
    <source>
        <strain evidence="11 12">KH1P1</strain>
    </source>
</reference>
<feature type="domain" description="PPIase FKBP-type" evidence="10">
    <location>
        <begin position="194"/>
        <end position="279"/>
    </location>
</feature>
<evidence type="ECO:0000256" key="8">
    <source>
        <dbReference type="ARBA" id="ARBA00037071"/>
    </source>
</evidence>
<dbReference type="InterPro" id="IPR001179">
    <property type="entry name" value="PPIase_FKBP_dom"/>
</dbReference>
<comment type="catalytic activity">
    <reaction evidence="1 9">
        <text>[protein]-peptidylproline (omega=180) = [protein]-peptidylproline (omega=0)</text>
        <dbReference type="Rhea" id="RHEA:16237"/>
        <dbReference type="Rhea" id="RHEA-COMP:10747"/>
        <dbReference type="Rhea" id="RHEA-COMP:10748"/>
        <dbReference type="ChEBI" id="CHEBI:83833"/>
        <dbReference type="ChEBI" id="CHEBI:83834"/>
        <dbReference type="EC" id="5.2.1.8"/>
    </reaction>
</comment>
<evidence type="ECO:0000256" key="2">
    <source>
        <dbReference type="ARBA" id="ARBA00004496"/>
    </source>
</evidence>
<keyword evidence="12" id="KW-1185">Reference proteome</keyword>
<gene>
    <name evidence="11" type="ORF">SAMN04487771_10215</name>
</gene>
<dbReference type="PANTHER" id="PTHR47861">
    <property type="entry name" value="FKBP-TYPE PEPTIDYL-PROLYL CIS-TRANS ISOMERASE SLYD"/>
    <property type="match status" value="1"/>
</dbReference>
<dbReference type="RefSeq" id="WP_074649484.1">
    <property type="nucleotide sequence ID" value="NZ_FOIL01000021.1"/>
</dbReference>
<dbReference type="Proteomes" id="UP000199820">
    <property type="component" value="Unassembled WGS sequence"/>
</dbReference>
<evidence type="ECO:0000256" key="7">
    <source>
        <dbReference type="ARBA" id="ARBA00023235"/>
    </source>
</evidence>
<dbReference type="GO" id="GO:0042026">
    <property type="term" value="P:protein refolding"/>
    <property type="evidence" value="ECO:0007669"/>
    <property type="project" value="UniProtKB-ARBA"/>
</dbReference>
<comment type="subcellular location">
    <subcellularLocation>
        <location evidence="2">Cytoplasm</location>
    </subcellularLocation>
</comment>
<keyword evidence="6" id="KW-0143">Chaperone</keyword>
<dbReference type="GO" id="GO:0005737">
    <property type="term" value="C:cytoplasm"/>
    <property type="evidence" value="ECO:0007669"/>
    <property type="project" value="UniProtKB-SubCell"/>
</dbReference>
<dbReference type="PANTHER" id="PTHR47861:SF3">
    <property type="entry name" value="FKBP-TYPE PEPTIDYL-PROLYL CIS-TRANS ISOMERASE SLYD"/>
    <property type="match status" value="1"/>
</dbReference>
<dbReference type="Pfam" id="PF00254">
    <property type="entry name" value="FKBP_C"/>
    <property type="match status" value="1"/>
</dbReference>
<dbReference type="GO" id="GO:0003755">
    <property type="term" value="F:peptidyl-prolyl cis-trans isomerase activity"/>
    <property type="evidence" value="ECO:0007669"/>
    <property type="project" value="UniProtKB-KW"/>
</dbReference>
<evidence type="ECO:0000256" key="9">
    <source>
        <dbReference type="PROSITE-ProRule" id="PRU00277"/>
    </source>
</evidence>
<evidence type="ECO:0000256" key="6">
    <source>
        <dbReference type="ARBA" id="ARBA00023186"/>
    </source>
</evidence>
<comment type="similarity">
    <text evidence="3">Belongs to the FKBP-type PPIase family.</text>
</comment>
<dbReference type="SUPFAM" id="SSF54534">
    <property type="entry name" value="FKBP-like"/>
    <property type="match status" value="1"/>
</dbReference>
<dbReference type="eggNOG" id="COG1433">
    <property type="taxonomic scope" value="Bacteria"/>
</dbReference>
<dbReference type="EMBL" id="FOIL01000021">
    <property type="protein sequence ID" value="SET48879.1"/>
    <property type="molecule type" value="Genomic_DNA"/>
</dbReference>
<dbReference type="Gene3D" id="3.30.420.130">
    <property type="entry name" value="Dinitrogenase iron-molybdenum cofactor biosynthesis domain"/>
    <property type="match status" value="1"/>
</dbReference>
<evidence type="ECO:0000256" key="5">
    <source>
        <dbReference type="ARBA" id="ARBA00023110"/>
    </source>
</evidence>
<name>A0A1I0EW40_9FIRM</name>
<dbReference type="eggNOG" id="COG1047">
    <property type="taxonomic scope" value="Bacteria"/>
</dbReference>
<dbReference type="Pfam" id="PF02579">
    <property type="entry name" value="Nitro_FeMo-Co"/>
    <property type="match status" value="1"/>
</dbReference>
<dbReference type="InterPro" id="IPR046357">
    <property type="entry name" value="PPIase_dom_sf"/>
</dbReference>
<organism evidence="11 12">
    <name type="scientific">[Clostridium] aminophilum</name>
    <dbReference type="NCBI Taxonomy" id="1526"/>
    <lineage>
        <taxon>Bacteria</taxon>
        <taxon>Bacillati</taxon>
        <taxon>Bacillota</taxon>
        <taxon>Clostridia</taxon>
        <taxon>Lachnospirales</taxon>
        <taxon>Lachnospiraceae</taxon>
    </lineage>
</organism>
<evidence type="ECO:0000313" key="11">
    <source>
        <dbReference type="EMBL" id="SET48879.1"/>
    </source>
</evidence>
<accession>A0A1I0EW40</accession>
<dbReference type="PROSITE" id="PS50059">
    <property type="entry name" value="FKBP_PPIASE"/>
    <property type="match status" value="1"/>
</dbReference>
<keyword evidence="4" id="KW-0963">Cytoplasm</keyword>
<sequence length="333" mass="35281">MKIAVNYENGQVFQHFGKTREFKIYDVENGQVVSESILECGSTGHEALAGLLAEHDVDTVLCGGLGGGMSAALEAAGIKVISGVTGATDTAVAAFLEGDLKSAGINCDHHDHEHGHEEGHHCGHHDHDGEDHHCGHHDHGGEDGGCCGHHDSDGEDGGCCGHGEAEEGCGHGCGGCGGGCHGPRPVILEGRNAGKTVRAHYTGTFNDGTKFDSSYDRGEPIEFVSGTGMMIAGFDKAVVDMEVGETRTIHLMPEEAYGVRNEEAIIHVKIEELPGSENLNVGDHIHLRNIYGQAFPVVVTEKTETDITFDANHEMAGKELNFEITLVSVDEAE</sequence>
<dbReference type="EC" id="5.2.1.8" evidence="9"/>
<keyword evidence="5 9" id="KW-0697">Rotamase</keyword>
<keyword evidence="7 9" id="KW-0413">Isomerase</keyword>
<protein>
    <recommendedName>
        <fullName evidence="9">peptidylprolyl isomerase</fullName>
        <ecNumber evidence="9">5.2.1.8</ecNumber>
    </recommendedName>
</protein>
<evidence type="ECO:0000256" key="3">
    <source>
        <dbReference type="ARBA" id="ARBA00006577"/>
    </source>
</evidence>
<dbReference type="Gene3D" id="3.10.50.40">
    <property type="match status" value="1"/>
</dbReference>
<evidence type="ECO:0000313" key="12">
    <source>
        <dbReference type="Proteomes" id="UP000199820"/>
    </source>
</evidence>
<evidence type="ECO:0000256" key="4">
    <source>
        <dbReference type="ARBA" id="ARBA00022490"/>
    </source>
</evidence>
<dbReference type="SUPFAM" id="SSF53146">
    <property type="entry name" value="Nitrogenase accessory factor-like"/>
    <property type="match status" value="1"/>
</dbReference>
<dbReference type="STRING" id="1526.SAMN02910262_01300"/>
<evidence type="ECO:0000259" key="10">
    <source>
        <dbReference type="PROSITE" id="PS50059"/>
    </source>
</evidence>
<evidence type="ECO:0000256" key="1">
    <source>
        <dbReference type="ARBA" id="ARBA00000971"/>
    </source>
</evidence>
<dbReference type="InterPro" id="IPR033913">
    <property type="entry name" value="MTH1175_dom"/>
</dbReference>
<dbReference type="OrthoDB" id="280278at2"/>